<feature type="compositionally biased region" description="Low complexity" evidence="1">
    <location>
        <begin position="19"/>
        <end position="34"/>
    </location>
</feature>
<proteinExistence type="predicted"/>
<name>A0ABN1W9R6_9ACTN</name>
<comment type="caution">
    <text evidence="2">The sequence shown here is derived from an EMBL/GenBank/DDBJ whole genome shotgun (WGS) entry which is preliminary data.</text>
</comment>
<gene>
    <name evidence="2" type="ORF">GCM10009665_30140</name>
</gene>
<dbReference type="Proteomes" id="UP001500037">
    <property type="component" value="Unassembled WGS sequence"/>
</dbReference>
<accession>A0ABN1W9R6</accession>
<dbReference type="EMBL" id="BAAALF010000044">
    <property type="protein sequence ID" value="GAA1237995.1"/>
    <property type="molecule type" value="Genomic_DNA"/>
</dbReference>
<evidence type="ECO:0000313" key="3">
    <source>
        <dbReference type="Proteomes" id="UP001500037"/>
    </source>
</evidence>
<protein>
    <submittedName>
        <fullName evidence="2">Uncharacterized protein</fullName>
    </submittedName>
</protein>
<feature type="region of interest" description="Disordered" evidence="1">
    <location>
        <begin position="1"/>
        <end position="54"/>
    </location>
</feature>
<evidence type="ECO:0000313" key="2">
    <source>
        <dbReference type="EMBL" id="GAA1237995.1"/>
    </source>
</evidence>
<reference evidence="2 3" key="1">
    <citation type="journal article" date="2019" name="Int. J. Syst. Evol. Microbiol.">
        <title>The Global Catalogue of Microorganisms (GCM) 10K type strain sequencing project: providing services to taxonomists for standard genome sequencing and annotation.</title>
        <authorList>
            <consortium name="The Broad Institute Genomics Platform"/>
            <consortium name="The Broad Institute Genome Sequencing Center for Infectious Disease"/>
            <person name="Wu L."/>
            <person name="Ma J."/>
        </authorList>
    </citation>
    <scope>NUCLEOTIDE SEQUENCE [LARGE SCALE GENOMIC DNA]</scope>
    <source>
        <strain evidence="2 3">JCM 13004</strain>
    </source>
</reference>
<organism evidence="2 3">
    <name type="scientific">Kitasatospora nipponensis</name>
    <dbReference type="NCBI Taxonomy" id="258049"/>
    <lineage>
        <taxon>Bacteria</taxon>
        <taxon>Bacillati</taxon>
        <taxon>Actinomycetota</taxon>
        <taxon>Actinomycetes</taxon>
        <taxon>Kitasatosporales</taxon>
        <taxon>Streptomycetaceae</taxon>
        <taxon>Kitasatospora</taxon>
    </lineage>
</organism>
<keyword evidence="3" id="KW-1185">Reference proteome</keyword>
<sequence>MCPGPAKTTVEPMSTVHLTAPPAAAKTPRARTTTESLSTPPAGATQLERPRRRKPLTTAVRNVGIALDTAARVVFLGRDGVKL</sequence>
<evidence type="ECO:0000256" key="1">
    <source>
        <dbReference type="SAM" id="MobiDB-lite"/>
    </source>
</evidence>